<comment type="caution">
    <text evidence="1">The sequence shown here is derived from an EMBL/GenBank/DDBJ whole genome shotgun (WGS) entry which is preliminary data.</text>
</comment>
<name>A0A9Q3WPL8_9RHOB</name>
<accession>A0A9Q3WPL8</accession>
<evidence type="ECO:0000313" key="2">
    <source>
        <dbReference type="Proteomes" id="UP000813672"/>
    </source>
</evidence>
<organism evidence="1 2">
    <name type="scientific">Ruegeria pomeroyi</name>
    <dbReference type="NCBI Taxonomy" id="89184"/>
    <lineage>
        <taxon>Bacteria</taxon>
        <taxon>Pseudomonadati</taxon>
        <taxon>Pseudomonadota</taxon>
        <taxon>Alphaproteobacteria</taxon>
        <taxon>Rhodobacterales</taxon>
        <taxon>Roseobacteraceae</taxon>
        <taxon>Ruegeria</taxon>
    </lineage>
</organism>
<dbReference type="Proteomes" id="UP000813672">
    <property type="component" value="Unassembled WGS sequence"/>
</dbReference>
<gene>
    <name evidence="1" type="ORF">KBY27_21300</name>
</gene>
<dbReference type="RefSeq" id="WP_234221962.1">
    <property type="nucleotide sequence ID" value="NZ_JAGQAF010000019.1"/>
</dbReference>
<sequence length="49" mass="5502">MVQKIGFSETEFFQNSVTASVTLTAPNDHVAFGWWKPDPFRGRTGASRE</sequence>
<evidence type="ECO:0000313" key="1">
    <source>
        <dbReference type="EMBL" id="MCE8540006.1"/>
    </source>
</evidence>
<protein>
    <submittedName>
        <fullName evidence="1">Uncharacterized protein</fullName>
    </submittedName>
</protein>
<dbReference type="AlphaFoldDB" id="A0A9Q3WPL8"/>
<dbReference type="EMBL" id="JAGQAF010000019">
    <property type="protein sequence ID" value="MCE8540006.1"/>
    <property type="molecule type" value="Genomic_DNA"/>
</dbReference>
<proteinExistence type="predicted"/>
<reference evidence="1" key="1">
    <citation type="journal article" date="2021" name="Environ. Microbiol.">
        <title>Cryptic niche differentiation of novel sediment ecotypes of Rugeria pomeroyi correlates with nitrate respiration.</title>
        <authorList>
            <person name="Lin X."/>
            <person name="McNichol J."/>
            <person name="Chu X."/>
            <person name="Qian Y."/>
            <person name="Luo H."/>
        </authorList>
    </citation>
    <scope>NUCLEOTIDE SEQUENCE</scope>
    <source>
        <strain evidence="1">SZCCDBB064</strain>
    </source>
</reference>